<keyword evidence="1" id="KW-1133">Transmembrane helix</keyword>
<evidence type="ECO:0000256" key="1">
    <source>
        <dbReference type="SAM" id="Phobius"/>
    </source>
</evidence>
<feature type="transmembrane region" description="Helical" evidence="1">
    <location>
        <begin position="99"/>
        <end position="119"/>
    </location>
</feature>
<sequence length="128" mass="15443">MMSAEVKPSEPPASSVAKHHQLTKKDLIILVILLITFIYMTFFLYFWLVVENYANDFNWYFTVKYKLKYFPWYTIMLCRIGIAFVYLAILVIFGPFIHIGLIVIFTILTWILIRQWYIIDQFRKFESH</sequence>
<accession>A0A0L8GV94</accession>
<keyword evidence="1" id="KW-0812">Transmembrane</keyword>
<keyword evidence="1" id="KW-0472">Membrane</keyword>
<gene>
    <name evidence="2" type="ORF">OCBIM_22027272mg</name>
</gene>
<feature type="transmembrane region" description="Helical" evidence="1">
    <location>
        <begin position="70"/>
        <end position="92"/>
    </location>
</feature>
<dbReference type="OrthoDB" id="1058301at2759"/>
<reference evidence="2" key="1">
    <citation type="submission" date="2015-07" db="EMBL/GenBank/DDBJ databases">
        <title>MeaNS - Measles Nucleotide Surveillance Program.</title>
        <authorList>
            <person name="Tran T."/>
            <person name="Druce J."/>
        </authorList>
    </citation>
    <scope>NUCLEOTIDE SEQUENCE</scope>
    <source>
        <strain evidence="2">UCB-OBI-ISO-001</strain>
        <tissue evidence="2">Gonad</tissue>
    </source>
</reference>
<dbReference type="AlphaFoldDB" id="A0A0L8GV94"/>
<dbReference type="EMBL" id="KQ420240">
    <property type="protein sequence ID" value="KOF80898.1"/>
    <property type="molecule type" value="Genomic_DNA"/>
</dbReference>
<protein>
    <submittedName>
        <fullName evidence="2">Uncharacterized protein</fullName>
    </submittedName>
</protein>
<feature type="transmembrane region" description="Helical" evidence="1">
    <location>
        <begin position="27"/>
        <end position="50"/>
    </location>
</feature>
<organism evidence="2">
    <name type="scientific">Octopus bimaculoides</name>
    <name type="common">California two-spotted octopus</name>
    <dbReference type="NCBI Taxonomy" id="37653"/>
    <lineage>
        <taxon>Eukaryota</taxon>
        <taxon>Metazoa</taxon>
        <taxon>Spiralia</taxon>
        <taxon>Lophotrochozoa</taxon>
        <taxon>Mollusca</taxon>
        <taxon>Cephalopoda</taxon>
        <taxon>Coleoidea</taxon>
        <taxon>Octopodiformes</taxon>
        <taxon>Octopoda</taxon>
        <taxon>Incirrata</taxon>
        <taxon>Octopodidae</taxon>
        <taxon>Octopus</taxon>
    </lineage>
</organism>
<proteinExistence type="predicted"/>
<name>A0A0L8GV94_OCTBM</name>
<evidence type="ECO:0000313" key="2">
    <source>
        <dbReference type="EMBL" id="KOF80898.1"/>
    </source>
</evidence>